<dbReference type="PANTHER" id="PTHR43537:SF49">
    <property type="entry name" value="TRANSCRIPTIONAL REGULATORY PROTEIN"/>
    <property type="match status" value="1"/>
</dbReference>
<dbReference type="Gene3D" id="1.20.120.530">
    <property type="entry name" value="GntR ligand-binding domain-like"/>
    <property type="match status" value="1"/>
</dbReference>
<dbReference type="EMBL" id="PVBR01000037">
    <property type="protein sequence ID" value="PRD40608.1"/>
    <property type="molecule type" value="Genomic_DNA"/>
</dbReference>
<dbReference type="SMART" id="SM00895">
    <property type="entry name" value="FCD"/>
    <property type="match status" value="1"/>
</dbReference>
<comment type="caution">
    <text evidence="6">The sequence shown here is derived from an EMBL/GenBank/DDBJ whole genome shotgun (WGS) entry which is preliminary data.</text>
</comment>
<dbReference type="GO" id="GO:0003677">
    <property type="term" value="F:DNA binding"/>
    <property type="evidence" value="ECO:0007669"/>
    <property type="project" value="UniProtKB-KW"/>
</dbReference>
<dbReference type="Pfam" id="PF07729">
    <property type="entry name" value="FCD"/>
    <property type="match status" value="1"/>
</dbReference>
<keyword evidence="3" id="KW-0804">Transcription</keyword>
<dbReference type="Proteomes" id="UP000239434">
    <property type="component" value="Unassembled WGS sequence"/>
</dbReference>
<dbReference type="InterPro" id="IPR008920">
    <property type="entry name" value="TF_FadR/GntR_C"/>
</dbReference>
<dbReference type="AlphaFoldDB" id="A0A2S9IJB9"/>
<dbReference type="PROSITE" id="PS50949">
    <property type="entry name" value="HTH_GNTR"/>
    <property type="match status" value="1"/>
</dbReference>
<sequence length="237" mass="26934">MSHTAASGEPEDEYTASPANRQSGEEASLEIASQLEEDIVFGRLHPRERLIEEEISSRFAAKRHVVRQALVELERLGLVDRVRNRGAVVRLYRAEEVEDINAVRELLESHAAFLIPLPMPETAIAELEAIQDRHSRAIQEEDRRGVFRSNIEFHQALFAHCGNAALIEAINSFAQKSHAYRSIFVNDKAYLQWAAGAHLAMIEAIRTQNRNELISLCRAHLAPAKNHYIEMFRSRFT</sequence>
<dbReference type="InterPro" id="IPR036388">
    <property type="entry name" value="WH-like_DNA-bd_sf"/>
</dbReference>
<evidence type="ECO:0000313" key="6">
    <source>
        <dbReference type="EMBL" id="PRD40608.1"/>
    </source>
</evidence>
<evidence type="ECO:0000313" key="7">
    <source>
        <dbReference type="Proteomes" id="UP000239434"/>
    </source>
</evidence>
<reference evidence="6 7" key="1">
    <citation type="submission" date="2018-02" db="EMBL/GenBank/DDBJ databases">
        <title>The draft genome of Phyllobacterium sp. 1N-3.</title>
        <authorList>
            <person name="Liu L."/>
            <person name="Li L."/>
            <person name="Zhang X."/>
            <person name="Wang T."/>
            <person name="Liang L."/>
        </authorList>
    </citation>
    <scope>NUCLEOTIDE SEQUENCE [LARGE SCALE GENOMIC DNA]</scope>
    <source>
        <strain evidence="6 7">1N-3</strain>
    </source>
</reference>
<name>A0A2S9IJB9_9HYPH</name>
<gene>
    <name evidence="6" type="ORF">C5748_25925</name>
</gene>
<feature type="domain" description="HTH gntR-type" evidence="5">
    <location>
        <begin position="25"/>
        <end position="92"/>
    </location>
</feature>
<feature type="region of interest" description="Disordered" evidence="4">
    <location>
        <begin position="1"/>
        <end position="28"/>
    </location>
</feature>
<dbReference type="Gene3D" id="1.10.10.10">
    <property type="entry name" value="Winged helix-like DNA-binding domain superfamily/Winged helix DNA-binding domain"/>
    <property type="match status" value="1"/>
</dbReference>
<evidence type="ECO:0000259" key="5">
    <source>
        <dbReference type="PROSITE" id="PS50949"/>
    </source>
</evidence>
<dbReference type="SUPFAM" id="SSF48008">
    <property type="entry name" value="GntR ligand-binding domain-like"/>
    <property type="match status" value="1"/>
</dbReference>
<dbReference type="InterPro" id="IPR000524">
    <property type="entry name" value="Tscrpt_reg_HTH_GntR"/>
</dbReference>
<dbReference type="PANTHER" id="PTHR43537">
    <property type="entry name" value="TRANSCRIPTIONAL REGULATOR, GNTR FAMILY"/>
    <property type="match status" value="1"/>
</dbReference>
<evidence type="ECO:0000256" key="3">
    <source>
        <dbReference type="ARBA" id="ARBA00023163"/>
    </source>
</evidence>
<proteinExistence type="predicted"/>
<dbReference type="InterPro" id="IPR011711">
    <property type="entry name" value="GntR_C"/>
</dbReference>
<evidence type="ECO:0000256" key="4">
    <source>
        <dbReference type="SAM" id="MobiDB-lite"/>
    </source>
</evidence>
<dbReference type="SUPFAM" id="SSF46785">
    <property type="entry name" value="Winged helix' DNA-binding domain"/>
    <property type="match status" value="1"/>
</dbReference>
<dbReference type="SMART" id="SM00345">
    <property type="entry name" value="HTH_GNTR"/>
    <property type="match status" value="1"/>
</dbReference>
<dbReference type="RefSeq" id="WP_105745763.1">
    <property type="nucleotide sequence ID" value="NZ_PVBR01000037.1"/>
</dbReference>
<keyword evidence="2" id="KW-0238">DNA-binding</keyword>
<dbReference type="InterPro" id="IPR036390">
    <property type="entry name" value="WH_DNA-bd_sf"/>
</dbReference>
<keyword evidence="1" id="KW-0805">Transcription regulation</keyword>
<accession>A0A2S9IJB9</accession>
<evidence type="ECO:0000256" key="1">
    <source>
        <dbReference type="ARBA" id="ARBA00023015"/>
    </source>
</evidence>
<organism evidence="6 7">
    <name type="scientific">Phyllobacterium phragmitis</name>
    <dbReference type="NCBI Taxonomy" id="2670329"/>
    <lineage>
        <taxon>Bacteria</taxon>
        <taxon>Pseudomonadati</taxon>
        <taxon>Pseudomonadota</taxon>
        <taxon>Alphaproteobacteria</taxon>
        <taxon>Hyphomicrobiales</taxon>
        <taxon>Phyllobacteriaceae</taxon>
        <taxon>Phyllobacterium</taxon>
    </lineage>
</organism>
<dbReference type="Pfam" id="PF00392">
    <property type="entry name" value="GntR"/>
    <property type="match status" value="1"/>
</dbReference>
<dbReference type="CDD" id="cd07377">
    <property type="entry name" value="WHTH_GntR"/>
    <property type="match status" value="1"/>
</dbReference>
<evidence type="ECO:0000256" key="2">
    <source>
        <dbReference type="ARBA" id="ARBA00023125"/>
    </source>
</evidence>
<protein>
    <submittedName>
        <fullName evidence="6">GntR family transcriptional regulator</fullName>
    </submittedName>
</protein>
<dbReference type="GO" id="GO:0003700">
    <property type="term" value="F:DNA-binding transcription factor activity"/>
    <property type="evidence" value="ECO:0007669"/>
    <property type="project" value="InterPro"/>
</dbReference>
<keyword evidence="7" id="KW-1185">Reference proteome</keyword>